<evidence type="ECO:0000313" key="4">
    <source>
        <dbReference type="Proteomes" id="UP001500635"/>
    </source>
</evidence>
<accession>A0ABP8JUG4</accession>
<proteinExistence type="inferred from homology"/>
<evidence type="ECO:0000259" key="2">
    <source>
        <dbReference type="Pfam" id="PF01636"/>
    </source>
</evidence>
<comment type="caution">
    <text evidence="3">The sequence shown here is derived from an EMBL/GenBank/DDBJ whole genome shotgun (WGS) entry which is preliminary data.</text>
</comment>
<dbReference type="Proteomes" id="UP001500635">
    <property type="component" value="Unassembled WGS sequence"/>
</dbReference>
<dbReference type="InterPro" id="IPR002575">
    <property type="entry name" value="Aminoglycoside_PTrfase"/>
</dbReference>
<name>A0ABP8JUG4_9ACTN</name>
<dbReference type="InterPro" id="IPR011009">
    <property type="entry name" value="Kinase-like_dom_sf"/>
</dbReference>
<dbReference type="Pfam" id="PF01636">
    <property type="entry name" value="APH"/>
    <property type="match status" value="1"/>
</dbReference>
<dbReference type="InterPro" id="IPR050249">
    <property type="entry name" value="Pseudomonas-type_ThrB"/>
</dbReference>
<dbReference type="PANTHER" id="PTHR21064">
    <property type="entry name" value="AMINOGLYCOSIDE PHOSPHOTRANSFERASE DOMAIN-CONTAINING PROTEIN-RELATED"/>
    <property type="match status" value="1"/>
</dbReference>
<evidence type="ECO:0000313" key="3">
    <source>
        <dbReference type="EMBL" id="GAA4396158.1"/>
    </source>
</evidence>
<keyword evidence="4" id="KW-1185">Reference proteome</keyword>
<comment type="similarity">
    <text evidence="1">Belongs to the pseudomonas-type ThrB family.</text>
</comment>
<organism evidence="3 4">
    <name type="scientific">Tsukamurella soli</name>
    <dbReference type="NCBI Taxonomy" id="644556"/>
    <lineage>
        <taxon>Bacteria</taxon>
        <taxon>Bacillati</taxon>
        <taxon>Actinomycetota</taxon>
        <taxon>Actinomycetes</taxon>
        <taxon>Mycobacteriales</taxon>
        <taxon>Tsukamurellaceae</taxon>
        <taxon>Tsukamurella</taxon>
    </lineage>
</organism>
<dbReference type="Gene3D" id="3.90.1200.10">
    <property type="match status" value="1"/>
</dbReference>
<feature type="domain" description="Aminoglycoside phosphotransferase" evidence="2">
    <location>
        <begin position="41"/>
        <end position="281"/>
    </location>
</feature>
<evidence type="ECO:0000256" key="1">
    <source>
        <dbReference type="ARBA" id="ARBA00038240"/>
    </source>
</evidence>
<dbReference type="RefSeq" id="WP_344997378.1">
    <property type="nucleotide sequence ID" value="NZ_BAABFR010000047.1"/>
</dbReference>
<gene>
    <name evidence="3" type="ORF">GCM10023147_30120</name>
</gene>
<dbReference type="SUPFAM" id="SSF56112">
    <property type="entry name" value="Protein kinase-like (PK-like)"/>
    <property type="match status" value="1"/>
</dbReference>
<dbReference type="EMBL" id="BAABFR010000047">
    <property type="protein sequence ID" value="GAA4396158.1"/>
    <property type="molecule type" value="Genomic_DNA"/>
</dbReference>
<dbReference type="PANTHER" id="PTHR21064:SF6">
    <property type="entry name" value="AMINOGLYCOSIDE PHOSPHOTRANSFERASE DOMAIN-CONTAINING PROTEIN"/>
    <property type="match status" value="1"/>
</dbReference>
<sequence>MADNFLVADDEPPDPGEDVAVASRILADVWPGARPELLDTSENVTFRVLGGPRPAVLRLHRRGYQTRATIAAELDWLAALADVPELAVVEPITAAGRRILSTESRCAERLAVLFAEIPGAPVDPTGPGGAHFGELGAIAARLHAHVATWRRPAGFDRFSWGLADALGPRARWGDWRSGPGVTPRLRGTIAPAVELVARRLAAFGTAPDRFGLIHADLRATNLMCPPRGAPAGGAAGLTVIDFDDCGFGWYLYDFAAAVSFVEHDPRLGEWAAQWLAGYATVGRLAPDHVELLPTLVMMRRLQLLAWLGGHPHAAEAADHTFADGTADLASRFAAGRTGTLW</sequence>
<reference evidence="4" key="1">
    <citation type="journal article" date="2019" name="Int. J. Syst. Evol. Microbiol.">
        <title>The Global Catalogue of Microorganisms (GCM) 10K type strain sequencing project: providing services to taxonomists for standard genome sequencing and annotation.</title>
        <authorList>
            <consortium name="The Broad Institute Genomics Platform"/>
            <consortium name="The Broad Institute Genome Sequencing Center for Infectious Disease"/>
            <person name="Wu L."/>
            <person name="Ma J."/>
        </authorList>
    </citation>
    <scope>NUCLEOTIDE SEQUENCE [LARGE SCALE GENOMIC DNA]</scope>
    <source>
        <strain evidence="4">JCM 17688</strain>
    </source>
</reference>
<protein>
    <submittedName>
        <fullName evidence="3">Phosphotransferase</fullName>
    </submittedName>
</protein>